<keyword evidence="3" id="KW-1185">Reference proteome</keyword>
<protein>
    <submittedName>
        <fullName evidence="2">Uncharacterized protein</fullName>
    </submittedName>
</protein>
<gene>
    <name evidence="2" type="ORF">FBUS_04509</name>
</gene>
<dbReference type="OrthoDB" id="10615426at2759"/>
<reference evidence="2" key="1">
    <citation type="submission" date="2019-05" db="EMBL/GenBank/DDBJ databases">
        <title>Annotation for the trematode Fasciolopsis buski.</title>
        <authorList>
            <person name="Choi Y.-J."/>
        </authorList>
    </citation>
    <scope>NUCLEOTIDE SEQUENCE</scope>
    <source>
        <strain evidence="2">HT</strain>
        <tissue evidence="2">Whole worm</tissue>
    </source>
</reference>
<sequence>MFVRSPNVGPVVRVDSHRKPRGAPQNTRRTPRPVSHIFQSDDVDTGAQASHQPSPTLIEEWVLLPSSACIPIRSSTRAMQLARQSSDEPRPSEPVNSTLPVSTEVSFAESGFPPPAYDDL</sequence>
<evidence type="ECO:0000313" key="3">
    <source>
        <dbReference type="Proteomes" id="UP000728185"/>
    </source>
</evidence>
<dbReference type="EMBL" id="LUCM01009133">
    <property type="protein sequence ID" value="KAA0187406.1"/>
    <property type="molecule type" value="Genomic_DNA"/>
</dbReference>
<proteinExistence type="predicted"/>
<feature type="region of interest" description="Disordered" evidence="1">
    <location>
        <begin position="1"/>
        <end position="52"/>
    </location>
</feature>
<comment type="caution">
    <text evidence="2">The sequence shown here is derived from an EMBL/GenBank/DDBJ whole genome shotgun (WGS) entry which is preliminary data.</text>
</comment>
<organism evidence="2 3">
    <name type="scientific">Fasciolopsis buskii</name>
    <dbReference type="NCBI Taxonomy" id="27845"/>
    <lineage>
        <taxon>Eukaryota</taxon>
        <taxon>Metazoa</taxon>
        <taxon>Spiralia</taxon>
        <taxon>Lophotrochozoa</taxon>
        <taxon>Platyhelminthes</taxon>
        <taxon>Trematoda</taxon>
        <taxon>Digenea</taxon>
        <taxon>Plagiorchiida</taxon>
        <taxon>Echinostomata</taxon>
        <taxon>Echinostomatoidea</taxon>
        <taxon>Fasciolidae</taxon>
        <taxon>Fasciolopsis</taxon>
    </lineage>
</organism>
<feature type="region of interest" description="Disordered" evidence="1">
    <location>
        <begin position="79"/>
        <end position="120"/>
    </location>
</feature>
<evidence type="ECO:0000256" key="1">
    <source>
        <dbReference type="SAM" id="MobiDB-lite"/>
    </source>
</evidence>
<accession>A0A8E0VGQ7</accession>
<feature type="compositionally biased region" description="Polar residues" evidence="1">
    <location>
        <begin position="94"/>
        <end position="105"/>
    </location>
</feature>
<dbReference type="Proteomes" id="UP000728185">
    <property type="component" value="Unassembled WGS sequence"/>
</dbReference>
<dbReference type="AlphaFoldDB" id="A0A8E0VGQ7"/>
<name>A0A8E0VGQ7_9TREM</name>
<evidence type="ECO:0000313" key="2">
    <source>
        <dbReference type="EMBL" id="KAA0187406.1"/>
    </source>
</evidence>